<dbReference type="Proteomes" id="UP000499080">
    <property type="component" value="Unassembled WGS sequence"/>
</dbReference>
<proteinExistence type="predicted"/>
<dbReference type="InterPro" id="IPR052709">
    <property type="entry name" value="Transposase-MT_Hybrid"/>
</dbReference>
<protein>
    <recommendedName>
        <fullName evidence="3">Mariner Mos1 transposase</fullName>
    </recommendedName>
</protein>
<accession>A0A4Y2Q9I6</accession>
<dbReference type="GO" id="GO:0003676">
    <property type="term" value="F:nucleic acid binding"/>
    <property type="evidence" value="ECO:0007669"/>
    <property type="project" value="InterPro"/>
</dbReference>
<evidence type="ECO:0000313" key="2">
    <source>
        <dbReference type="Proteomes" id="UP000499080"/>
    </source>
</evidence>
<evidence type="ECO:0008006" key="3">
    <source>
        <dbReference type="Google" id="ProtNLM"/>
    </source>
</evidence>
<comment type="caution">
    <text evidence="1">The sequence shown here is derived from an EMBL/GenBank/DDBJ whole genome shotgun (WGS) entry which is preliminary data.</text>
</comment>
<dbReference type="PANTHER" id="PTHR46060:SF1">
    <property type="entry name" value="MARINER MOS1 TRANSPOSASE-LIKE PROTEIN"/>
    <property type="match status" value="1"/>
</dbReference>
<sequence length="143" mass="16449">MLFMFWDPKDVILIDFFTFRDHQCGTLLGQPYQTEARHSTQETSSRGVLFLDDNAKPNTVRDTKEHICRLGWERLDSLVCSLNLTPLDFHLFYVSKQYYRDVASEAMKRCGGCEGLPSLAGTDFYQDGFLKLISRYDKCVGGE</sequence>
<dbReference type="AlphaFoldDB" id="A0A4Y2Q9I6"/>
<evidence type="ECO:0000313" key="1">
    <source>
        <dbReference type="EMBL" id="GBN59530.1"/>
    </source>
</evidence>
<reference evidence="1 2" key="1">
    <citation type="journal article" date="2019" name="Sci. Rep.">
        <title>Orb-weaving spider Araneus ventricosus genome elucidates the spidroin gene catalogue.</title>
        <authorList>
            <person name="Kono N."/>
            <person name="Nakamura H."/>
            <person name="Ohtoshi R."/>
            <person name="Moran D.A.P."/>
            <person name="Shinohara A."/>
            <person name="Yoshida Y."/>
            <person name="Fujiwara M."/>
            <person name="Mori M."/>
            <person name="Tomita M."/>
            <person name="Arakawa K."/>
        </authorList>
    </citation>
    <scope>NUCLEOTIDE SEQUENCE [LARGE SCALE GENOMIC DNA]</scope>
</reference>
<name>A0A4Y2Q9I6_ARAVE</name>
<dbReference type="Gene3D" id="3.30.420.10">
    <property type="entry name" value="Ribonuclease H-like superfamily/Ribonuclease H"/>
    <property type="match status" value="1"/>
</dbReference>
<keyword evidence="2" id="KW-1185">Reference proteome</keyword>
<gene>
    <name evidence="1" type="ORF">AVEN_67459_1</name>
</gene>
<dbReference type="InterPro" id="IPR036397">
    <property type="entry name" value="RNaseH_sf"/>
</dbReference>
<dbReference type="PANTHER" id="PTHR46060">
    <property type="entry name" value="MARINER MOS1 TRANSPOSASE-LIKE PROTEIN"/>
    <property type="match status" value="1"/>
</dbReference>
<dbReference type="EMBL" id="BGPR01013171">
    <property type="protein sequence ID" value="GBN59530.1"/>
    <property type="molecule type" value="Genomic_DNA"/>
</dbReference>
<organism evidence="1 2">
    <name type="scientific">Araneus ventricosus</name>
    <name type="common">Orbweaver spider</name>
    <name type="synonym">Epeira ventricosa</name>
    <dbReference type="NCBI Taxonomy" id="182803"/>
    <lineage>
        <taxon>Eukaryota</taxon>
        <taxon>Metazoa</taxon>
        <taxon>Ecdysozoa</taxon>
        <taxon>Arthropoda</taxon>
        <taxon>Chelicerata</taxon>
        <taxon>Arachnida</taxon>
        <taxon>Araneae</taxon>
        <taxon>Araneomorphae</taxon>
        <taxon>Entelegynae</taxon>
        <taxon>Araneoidea</taxon>
        <taxon>Araneidae</taxon>
        <taxon>Araneus</taxon>
    </lineage>
</organism>